<evidence type="ECO:0000313" key="3">
    <source>
        <dbReference type="Proteomes" id="UP000023152"/>
    </source>
</evidence>
<evidence type="ECO:0000256" key="1">
    <source>
        <dbReference type="SAM" id="MobiDB-lite"/>
    </source>
</evidence>
<dbReference type="Proteomes" id="UP000023152">
    <property type="component" value="Unassembled WGS sequence"/>
</dbReference>
<evidence type="ECO:0000313" key="2">
    <source>
        <dbReference type="EMBL" id="ETO30531.1"/>
    </source>
</evidence>
<accession>X6NX08</accession>
<name>X6NX08_RETFI</name>
<dbReference type="AlphaFoldDB" id="X6NX08"/>
<feature type="region of interest" description="Disordered" evidence="1">
    <location>
        <begin position="343"/>
        <end position="367"/>
    </location>
</feature>
<organism evidence="2 3">
    <name type="scientific">Reticulomyxa filosa</name>
    <dbReference type="NCBI Taxonomy" id="46433"/>
    <lineage>
        <taxon>Eukaryota</taxon>
        <taxon>Sar</taxon>
        <taxon>Rhizaria</taxon>
        <taxon>Retaria</taxon>
        <taxon>Foraminifera</taxon>
        <taxon>Monothalamids</taxon>
        <taxon>Reticulomyxidae</taxon>
        <taxon>Reticulomyxa</taxon>
    </lineage>
</organism>
<feature type="compositionally biased region" description="Polar residues" evidence="1">
    <location>
        <begin position="110"/>
        <end position="123"/>
    </location>
</feature>
<gene>
    <name evidence="2" type="ORF">RFI_06589</name>
</gene>
<keyword evidence="3" id="KW-1185">Reference proteome</keyword>
<dbReference type="EMBL" id="ASPP01005436">
    <property type="protein sequence ID" value="ETO30531.1"/>
    <property type="molecule type" value="Genomic_DNA"/>
</dbReference>
<feature type="region of interest" description="Disordered" evidence="1">
    <location>
        <begin position="39"/>
        <end position="134"/>
    </location>
</feature>
<feature type="compositionally biased region" description="Polar residues" evidence="1">
    <location>
        <begin position="289"/>
        <end position="298"/>
    </location>
</feature>
<feature type="compositionally biased region" description="Low complexity" evidence="1">
    <location>
        <begin position="71"/>
        <end position="109"/>
    </location>
</feature>
<feature type="region of interest" description="Disordered" evidence="1">
    <location>
        <begin position="287"/>
        <end position="325"/>
    </location>
</feature>
<proteinExistence type="predicted"/>
<sequence length="441" mass="47845">MDINRNAINYQQSIIPELNEIKVDYNSFDAAGTNGEEKLNSAVEFPRTDSRSKLTTSECSGCGSKSYGEKTTSSNGTSEVTGTSTSGIPQGIQPPQLQLHLQSQSQSQPTVQRITVTNNSDQPDPSMKSANKESRPLRMAVIPRPNVNTMNSRTNNMAMDLSTKWSEPMFSVIHEEIQQPHVLVISPTHANAKMADPSHLKTLSISQPMNDLPTLNAATSLPTIQSGVSLPHHHLSYVGVFYPDEDVKNAEESHLAFVNEAKYDSESSNHVIAAAAATTDVTVKKELSLPTTRSSNLNKGRDSVGSITLTRSQSTPPQTETSSGLGHIRDFARNDMHLQLQIPGPASNRSSRDWSRQTATRGFDPSSITVDIRGDISVPRMSLMLSEDRNKSAANSNLNSHSLEPSAVGFEPIDEKPGPKNAIAIATATRDKHCLEGCCQS</sequence>
<comment type="caution">
    <text evidence="2">The sequence shown here is derived from an EMBL/GenBank/DDBJ whole genome shotgun (WGS) entry which is preliminary data.</text>
</comment>
<feature type="compositionally biased region" description="Low complexity" evidence="1">
    <location>
        <begin position="310"/>
        <end position="323"/>
    </location>
</feature>
<reference evidence="2 3" key="1">
    <citation type="journal article" date="2013" name="Curr. Biol.">
        <title>The Genome of the Foraminiferan Reticulomyxa filosa.</title>
        <authorList>
            <person name="Glockner G."/>
            <person name="Hulsmann N."/>
            <person name="Schleicher M."/>
            <person name="Noegel A.A."/>
            <person name="Eichinger L."/>
            <person name="Gallinger C."/>
            <person name="Pawlowski J."/>
            <person name="Sierra R."/>
            <person name="Euteneuer U."/>
            <person name="Pillet L."/>
            <person name="Moustafa A."/>
            <person name="Platzer M."/>
            <person name="Groth M."/>
            <person name="Szafranski K."/>
            <person name="Schliwa M."/>
        </authorList>
    </citation>
    <scope>NUCLEOTIDE SEQUENCE [LARGE SCALE GENOMIC DNA]</scope>
</reference>
<protein>
    <submittedName>
        <fullName evidence="2">Uncharacterized protein</fullName>
    </submittedName>
</protein>